<dbReference type="PANTHER" id="PTHR23028">
    <property type="entry name" value="ACETYLTRANSFERASE"/>
    <property type="match status" value="1"/>
</dbReference>
<dbReference type="GO" id="GO:0016747">
    <property type="term" value="F:acyltransferase activity, transferring groups other than amino-acyl groups"/>
    <property type="evidence" value="ECO:0007669"/>
    <property type="project" value="InterPro"/>
</dbReference>
<feature type="domain" description="Acyltransferase 3" evidence="2">
    <location>
        <begin position="8"/>
        <end position="346"/>
    </location>
</feature>
<feature type="domain" description="SGNH" evidence="3">
    <location>
        <begin position="467"/>
        <end position="689"/>
    </location>
</feature>
<feature type="transmembrane region" description="Helical" evidence="1">
    <location>
        <begin position="307"/>
        <end position="326"/>
    </location>
</feature>
<dbReference type="InterPro" id="IPR050879">
    <property type="entry name" value="Acyltransferase_3"/>
</dbReference>
<gene>
    <name evidence="4" type="primary">oatA_3</name>
    <name evidence="4" type="ORF">Bravens_00767</name>
</gene>
<dbReference type="RefSeq" id="WP_062020450.1">
    <property type="nucleotide sequence ID" value="NZ_LQQC01000008.1"/>
</dbReference>
<proteinExistence type="predicted"/>
<evidence type="ECO:0000259" key="3">
    <source>
        <dbReference type="Pfam" id="PF19040"/>
    </source>
</evidence>
<feature type="transmembrane region" description="Helical" evidence="1">
    <location>
        <begin position="332"/>
        <end position="353"/>
    </location>
</feature>
<dbReference type="PATRIC" id="fig|479117.4.peg.767"/>
<comment type="caution">
    <text evidence="4">The sequence shown here is derived from an EMBL/GenBank/DDBJ whole genome shotgun (WGS) entry which is preliminary data.</text>
</comment>
<feature type="transmembrane region" description="Helical" evidence="1">
    <location>
        <begin position="267"/>
        <end position="286"/>
    </location>
</feature>
<name>A0A150HA75_9MICO</name>
<keyword evidence="4" id="KW-0012">Acyltransferase</keyword>
<feature type="transmembrane region" description="Helical" evidence="1">
    <location>
        <begin position="74"/>
        <end position="94"/>
    </location>
</feature>
<reference evidence="4 5" key="1">
    <citation type="submission" date="2016-01" db="EMBL/GenBank/DDBJ databases">
        <title>Use of Whole Genome Sequencing to ascertain that Brevibacterium massiliense (Roux, Raoult 2009) is a later heterotypic synonym of Brevibacterium ravenspurgense (Mages 2008).</title>
        <authorList>
            <person name="Bernier A.-M."/>
            <person name="Burdz T."/>
            <person name="Huynh C."/>
            <person name="Pachecho A.L."/>
            <person name="Wiebe D."/>
            <person name="Bonner C."/>
            <person name="Bernard K."/>
        </authorList>
    </citation>
    <scope>NUCLEOTIDE SEQUENCE [LARGE SCALE GENOMIC DNA]</scope>
    <source>
        <strain evidence="4 5">CCUG56047</strain>
    </source>
</reference>
<feature type="transmembrane region" description="Helical" evidence="1">
    <location>
        <begin position="243"/>
        <end position="261"/>
    </location>
</feature>
<keyword evidence="1" id="KW-0472">Membrane</keyword>
<feature type="transmembrane region" description="Helical" evidence="1">
    <location>
        <begin position="32"/>
        <end position="53"/>
    </location>
</feature>
<dbReference type="GO" id="GO:0009103">
    <property type="term" value="P:lipopolysaccharide biosynthetic process"/>
    <property type="evidence" value="ECO:0007669"/>
    <property type="project" value="TreeGrafter"/>
</dbReference>
<feature type="transmembrane region" description="Helical" evidence="1">
    <location>
        <begin position="146"/>
        <end position="162"/>
    </location>
</feature>
<keyword evidence="4" id="KW-0808">Transferase</keyword>
<dbReference type="EC" id="2.3.1.-" evidence="4"/>
<sequence length="701" mass="76419">MVRKYRGEIQALRTIAVLAVVVYHINPDWLPGGFIGVDVFFVISGYLITAGLLRRVAEHGRISAADFWANRARRILPAATLTIITVTIASLFILPRSQFATLSLQAVASGFYVQNYALAQQSVDYLAADSAPTPFQHFWSLSIEEQFYIFWPMLVVAAWHIAQRIRWASPTDDIRHRRRVKVIATVLFFAVVGGSFAYSVYITAHNPTSAYFYTLSRVWELGVGGLLAVYLGDPVRFPRTRKWLALIGTLTIIVCAFVYSGDIPFPGLTALVPVVATAAVITAGHTTGWGSPQRIFELWPVQRIGDWSYSMYLWHFPIIVFFEALAGRKATVLEAVIIVLASILIAGFSFYLFEKPILHSPTMRRSSPLTLAGALIAVTAAVGIGTVPHTLVKMDEAKVAAAEAQVFAPPELNTAGEFGPGFRSLRTTMYEPRYQNQPLKPGLGSIGENYPTFAGCGDVPALGTSSDTRPCVTGDKNGTKTLVVAGDSHAVQWVPAFEEALSRDSWKIVVIARENCPLNPEPRSFEQQRQGFVCSRAVPDMLGSIEQQKPDAVFITNRRYDDFAGGQSAAQRGYDAVFKQLTDKLNGAKIIALGDSPEVPDGENMADCVAAAGDDTSTCDFPRPGPAEEKSNKPLRAAAEAAGDGVDYADTLDAFCTESTCPAVIGSRAVYRDSNHITVEYSKTLGAYITREIVPLITPAE</sequence>
<dbReference type="Proteomes" id="UP000243589">
    <property type="component" value="Unassembled WGS sequence"/>
</dbReference>
<feature type="transmembrane region" description="Helical" evidence="1">
    <location>
        <begin position="369"/>
        <end position="387"/>
    </location>
</feature>
<dbReference type="InterPro" id="IPR002656">
    <property type="entry name" value="Acyl_transf_3_dom"/>
</dbReference>
<dbReference type="Pfam" id="PF19040">
    <property type="entry name" value="SGNH"/>
    <property type="match status" value="1"/>
</dbReference>
<dbReference type="Pfam" id="PF01757">
    <property type="entry name" value="Acyl_transf_3"/>
    <property type="match status" value="1"/>
</dbReference>
<feature type="transmembrane region" description="Helical" evidence="1">
    <location>
        <begin position="210"/>
        <end position="231"/>
    </location>
</feature>
<feature type="transmembrane region" description="Helical" evidence="1">
    <location>
        <begin position="182"/>
        <end position="204"/>
    </location>
</feature>
<evidence type="ECO:0000313" key="5">
    <source>
        <dbReference type="Proteomes" id="UP000243589"/>
    </source>
</evidence>
<keyword evidence="1" id="KW-0812">Transmembrane</keyword>
<evidence type="ECO:0000256" key="1">
    <source>
        <dbReference type="SAM" id="Phobius"/>
    </source>
</evidence>
<keyword evidence="1" id="KW-1133">Transmembrane helix</keyword>
<evidence type="ECO:0000259" key="2">
    <source>
        <dbReference type="Pfam" id="PF01757"/>
    </source>
</evidence>
<protein>
    <submittedName>
        <fullName evidence="4">O-acetyltransferase OatA</fullName>
        <ecNumber evidence="4">2.3.1.-</ecNumber>
    </submittedName>
</protein>
<dbReference type="InterPro" id="IPR043968">
    <property type="entry name" value="SGNH"/>
</dbReference>
<accession>A0A150HA75</accession>
<keyword evidence="5" id="KW-1185">Reference proteome</keyword>
<organism evidence="4 5">
    <name type="scientific">Brevibacterium ravenspurgense</name>
    <dbReference type="NCBI Taxonomy" id="479117"/>
    <lineage>
        <taxon>Bacteria</taxon>
        <taxon>Bacillati</taxon>
        <taxon>Actinomycetota</taxon>
        <taxon>Actinomycetes</taxon>
        <taxon>Micrococcales</taxon>
        <taxon>Brevibacteriaceae</taxon>
        <taxon>Brevibacterium</taxon>
    </lineage>
</organism>
<dbReference type="AlphaFoldDB" id="A0A150HA75"/>
<dbReference type="GO" id="GO:0016020">
    <property type="term" value="C:membrane"/>
    <property type="evidence" value="ECO:0007669"/>
    <property type="project" value="TreeGrafter"/>
</dbReference>
<evidence type="ECO:0000313" key="4">
    <source>
        <dbReference type="EMBL" id="KXZ58895.1"/>
    </source>
</evidence>
<dbReference type="PANTHER" id="PTHR23028:SF53">
    <property type="entry name" value="ACYL_TRANSF_3 DOMAIN-CONTAINING PROTEIN"/>
    <property type="match status" value="1"/>
</dbReference>
<dbReference type="EMBL" id="LQQC01000008">
    <property type="protein sequence ID" value="KXZ58895.1"/>
    <property type="molecule type" value="Genomic_DNA"/>
</dbReference>
<feature type="transmembrane region" description="Helical" evidence="1">
    <location>
        <begin position="9"/>
        <end position="26"/>
    </location>
</feature>